<feature type="domain" description="TM7S3/TM198-like" evidence="8">
    <location>
        <begin position="75"/>
        <end position="276"/>
    </location>
</feature>
<evidence type="ECO:0000256" key="1">
    <source>
        <dbReference type="ARBA" id="ARBA00004141"/>
    </source>
</evidence>
<organism evidence="9 10">
    <name type="scientific">Paraglomus brasilianum</name>
    <dbReference type="NCBI Taxonomy" id="144538"/>
    <lineage>
        <taxon>Eukaryota</taxon>
        <taxon>Fungi</taxon>
        <taxon>Fungi incertae sedis</taxon>
        <taxon>Mucoromycota</taxon>
        <taxon>Glomeromycotina</taxon>
        <taxon>Glomeromycetes</taxon>
        <taxon>Paraglomerales</taxon>
        <taxon>Paraglomeraceae</taxon>
        <taxon>Paraglomus</taxon>
    </lineage>
</organism>
<feature type="transmembrane region" description="Helical" evidence="6">
    <location>
        <begin position="154"/>
        <end position="170"/>
    </location>
</feature>
<evidence type="ECO:0000256" key="3">
    <source>
        <dbReference type="ARBA" id="ARBA00022989"/>
    </source>
</evidence>
<feature type="region of interest" description="Disordered" evidence="5">
    <location>
        <begin position="29"/>
        <end position="52"/>
    </location>
</feature>
<comment type="subcellular location">
    <subcellularLocation>
        <location evidence="1">Membrane</location>
        <topology evidence="1">Multi-pass membrane protein</topology>
    </subcellularLocation>
</comment>
<evidence type="ECO:0000256" key="2">
    <source>
        <dbReference type="ARBA" id="ARBA00022692"/>
    </source>
</evidence>
<name>A0A9N9DVI2_9GLOM</name>
<gene>
    <name evidence="9" type="ORF">PBRASI_LOCUS10248</name>
</gene>
<feature type="compositionally biased region" description="Polar residues" evidence="5">
    <location>
        <begin position="29"/>
        <end position="43"/>
    </location>
</feature>
<feature type="transmembrane region" description="Helical" evidence="6">
    <location>
        <begin position="128"/>
        <end position="147"/>
    </location>
</feature>
<evidence type="ECO:0000256" key="4">
    <source>
        <dbReference type="ARBA" id="ARBA00023136"/>
    </source>
</evidence>
<protein>
    <submittedName>
        <fullName evidence="9">6829_t:CDS:1</fullName>
    </submittedName>
</protein>
<evidence type="ECO:0000259" key="8">
    <source>
        <dbReference type="Pfam" id="PF13886"/>
    </source>
</evidence>
<dbReference type="PANTHER" id="PTHR39469">
    <property type="entry name" value="CHROMOSOME 1, WHOLE GENOME SHOTGUN SEQUENCE"/>
    <property type="match status" value="1"/>
</dbReference>
<evidence type="ECO:0000256" key="5">
    <source>
        <dbReference type="SAM" id="MobiDB-lite"/>
    </source>
</evidence>
<keyword evidence="10" id="KW-1185">Reference proteome</keyword>
<evidence type="ECO:0000256" key="7">
    <source>
        <dbReference type="SAM" id="SignalP"/>
    </source>
</evidence>
<feature type="signal peptide" evidence="7">
    <location>
        <begin position="1"/>
        <end position="24"/>
    </location>
</feature>
<feature type="transmembrane region" description="Helical" evidence="6">
    <location>
        <begin position="182"/>
        <end position="200"/>
    </location>
</feature>
<dbReference type="AlphaFoldDB" id="A0A9N9DVI2"/>
<sequence>MANIDRGICMLAIIIALFAVMSMAQTTGGNTTTSAQPEQSTQVPAGEDSSDGDAFAEGYTRAADYPMDVTSCLMGILFLSTGLISLLGGYKYKWMTLFLGGFYTAGLVIVLFIIKFQNVTDPTTSVRFVYLIICVVTGLVTGGFFVCMFPTGRLLVGFVGGLSLSMIILATDTDLLIHTKLWRYVLIGSLASLFVLPSAFKKTYPFMSIISTICSGCYLIMLGVDVFVRGGLLAGFKYSWGFTEPGDYRYVVERNTFLILVIVGVAGGVVGLAFQMVWYWIAQNDWKDIDFSFIKRYCRLGKLRGEGTKKSDIPDQVPMVNFGLKLEGRAATRWGEGTRWDNV</sequence>
<feature type="chain" id="PRO_5040309126" evidence="7">
    <location>
        <begin position="25"/>
        <end position="343"/>
    </location>
</feature>
<reference evidence="9" key="1">
    <citation type="submission" date="2021-06" db="EMBL/GenBank/DDBJ databases">
        <authorList>
            <person name="Kallberg Y."/>
            <person name="Tangrot J."/>
            <person name="Rosling A."/>
        </authorList>
    </citation>
    <scope>NUCLEOTIDE SEQUENCE</scope>
    <source>
        <strain evidence="9">BR232B</strain>
    </source>
</reference>
<dbReference type="Proteomes" id="UP000789739">
    <property type="component" value="Unassembled WGS sequence"/>
</dbReference>
<dbReference type="OrthoDB" id="102260at2759"/>
<dbReference type="EMBL" id="CAJVPI010002867">
    <property type="protein sequence ID" value="CAG8650643.1"/>
    <property type="molecule type" value="Genomic_DNA"/>
</dbReference>
<dbReference type="GO" id="GO:0016020">
    <property type="term" value="C:membrane"/>
    <property type="evidence" value="ECO:0007669"/>
    <property type="project" value="UniProtKB-SubCell"/>
</dbReference>
<dbReference type="PANTHER" id="PTHR39469:SF1">
    <property type="entry name" value="DUF4203 DOMAIN-CONTAINING PROTEIN"/>
    <property type="match status" value="1"/>
</dbReference>
<feature type="transmembrane region" description="Helical" evidence="6">
    <location>
        <begin position="256"/>
        <end position="281"/>
    </location>
</feature>
<dbReference type="InterPro" id="IPR025256">
    <property type="entry name" value="TM7S3/TM198-like_dom"/>
</dbReference>
<keyword evidence="4 6" id="KW-0472">Membrane</keyword>
<feature type="transmembrane region" description="Helical" evidence="6">
    <location>
        <begin position="73"/>
        <end position="90"/>
    </location>
</feature>
<feature type="transmembrane region" description="Helical" evidence="6">
    <location>
        <begin position="97"/>
        <end position="116"/>
    </location>
</feature>
<keyword evidence="7" id="KW-0732">Signal</keyword>
<evidence type="ECO:0000256" key="6">
    <source>
        <dbReference type="SAM" id="Phobius"/>
    </source>
</evidence>
<feature type="transmembrane region" description="Helical" evidence="6">
    <location>
        <begin position="212"/>
        <end position="236"/>
    </location>
</feature>
<dbReference type="Pfam" id="PF13886">
    <property type="entry name" value="TM7S3_TM198"/>
    <property type="match status" value="1"/>
</dbReference>
<comment type="caution">
    <text evidence="9">The sequence shown here is derived from an EMBL/GenBank/DDBJ whole genome shotgun (WGS) entry which is preliminary data.</text>
</comment>
<evidence type="ECO:0000313" key="10">
    <source>
        <dbReference type="Proteomes" id="UP000789739"/>
    </source>
</evidence>
<keyword evidence="2 6" id="KW-0812">Transmembrane</keyword>
<evidence type="ECO:0000313" key="9">
    <source>
        <dbReference type="EMBL" id="CAG8650643.1"/>
    </source>
</evidence>
<proteinExistence type="predicted"/>
<accession>A0A9N9DVI2</accession>
<keyword evidence="3 6" id="KW-1133">Transmembrane helix</keyword>